<keyword evidence="2 5" id="KW-0521">NADP</keyword>
<dbReference type="PANTHER" id="PTHR43238">
    <property type="entry name" value="GDP-L-FUCOSE SYNTHASE"/>
    <property type="match status" value="1"/>
</dbReference>
<feature type="binding site" evidence="5">
    <location>
        <position position="200"/>
    </location>
    <ligand>
        <name>substrate</name>
    </ligand>
</feature>
<comment type="similarity">
    <text evidence="1 5">Belongs to the NAD(P)-dependent epimerase/dehydratase family. Fucose synthase subfamily.</text>
</comment>
<dbReference type="Gene3D" id="3.90.25.10">
    <property type="entry name" value="UDP-galactose 4-epimerase, domain 1"/>
    <property type="match status" value="1"/>
</dbReference>
<keyword evidence="5" id="KW-0511">Multifunctional enzyme</keyword>
<sequence>MYHKILVTGGSAVTGSALKSIIGDYPESKFFFINSKDCNLVDRDKTIAYVSGLQPDAIIHLAAISGGIGLSMKYPATLLRDNVLMNFNILEAGRLCNVKKIVMTLTTGMYPADASLPLKEEYIHNGHPHESNYGSSFAKRLVDPAIKAYRAEYGLNIIGLVPNGIFGENDNFNYDDAPMVPTLIRRFYENRHGNSKIVIWGDGTPLREYTYAKDVAKAFMWCLNHYNDAQILNIGTTEELSVKEIAYLIASFLNIDTSRIEFDTTKPNGIFKKSVDNSRFISISKFQYTPFKAGLENTIRWFCDTYQKSPESIRMKGKSRIN</sequence>
<accession>A0ABQ0K1Z6</accession>
<dbReference type="InterPro" id="IPR036291">
    <property type="entry name" value="NAD(P)-bd_dom_sf"/>
</dbReference>
<comment type="pathway">
    <text evidence="5">Nucleotide-sugar biosynthesis; GDP-L-fucose biosynthesis via de novo pathway; GDP-L-fucose from GDP-alpha-D-mannose: step 2/2.</text>
</comment>
<dbReference type="PANTHER" id="PTHR43238:SF1">
    <property type="entry name" value="GDP-L-FUCOSE SYNTHASE"/>
    <property type="match status" value="1"/>
</dbReference>
<protein>
    <recommendedName>
        <fullName evidence="5">GDP-L-fucose synthase</fullName>
        <ecNumber evidence="5">1.1.1.271</ecNumber>
    </recommendedName>
    <alternativeName>
        <fullName evidence="5">GDP-4-keto-6-deoxy-D-mannose-3,5-epimerase-4-reductase</fullName>
    </alternativeName>
</protein>
<dbReference type="SUPFAM" id="SSF51735">
    <property type="entry name" value="NAD(P)-binding Rossmann-fold domains"/>
    <property type="match status" value="1"/>
</dbReference>
<feature type="binding site" evidence="5">
    <location>
        <position position="186"/>
    </location>
    <ligand>
        <name>substrate</name>
    </ligand>
</feature>
<evidence type="ECO:0000256" key="2">
    <source>
        <dbReference type="ARBA" id="ARBA00022857"/>
    </source>
</evidence>
<name>A0ABQ0K1Z6_9BACT</name>
<dbReference type="InterPro" id="IPR028614">
    <property type="entry name" value="GDP_fucose/colitose_synth"/>
</dbReference>
<dbReference type="RefSeq" id="WP_052565054.1">
    <property type="nucleotide sequence ID" value="NZ_BAFN01000001.1"/>
</dbReference>
<dbReference type="EC" id="1.1.1.271" evidence="5"/>
<organism evidence="7 8">
    <name type="scientific">Candidatus Brocadia sinica JPN1</name>
    <dbReference type="NCBI Taxonomy" id="1197129"/>
    <lineage>
        <taxon>Bacteria</taxon>
        <taxon>Pseudomonadati</taxon>
        <taxon>Planctomycetota</taxon>
        <taxon>Candidatus Brocadiia</taxon>
        <taxon>Candidatus Brocadiales</taxon>
        <taxon>Candidatus Brocadiaceae</taxon>
        <taxon>Candidatus Brocadia</taxon>
    </lineage>
</organism>
<dbReference type="EMBL" id="BAFN01000001">
    <property type="protein sequence ID" value="GAN35079.1"/>
    <property type="molecule type" value="Genomic_DNA"/>
</dbReference>
<dbReference type="Pfam" id="PF01370">
    <property type="entry name" value="Epimerase"/>
    <property type="match status" value="1"/>
</dbReference>
<keyword evidence="8" id="KW-1185">Reference proteome</keyword>
<gene>
    <name evidence="5" type="primary">fcl</name>
    <name evidence="7" type="ORF">BROSI_A3625</name>
</gene>
<evidence type="ECO:0000256" key="3">
    <source>
        <dbReference type="ARBA" id="ARBA00023002"/>
    </source>
</evidence>
<evidence type="ECO:0000313" key="7">
    <source>
        <dbReference type="EMBL" id="GAN35079.1"/>
    </source>
</evidence>
<keyword evidence="4 5" id="KW-0413">Isomerase</keyword>
<feature type="binding site" evidence="5">
    <location>
        <position position="207"/>
    </location>
    <ligand>
        <name>substrate</name>
    </ligand>
</feature>
<comment type="caution">
    <text evidence="5">Lacks conserved residue(s) required for the propagation of feature annotation.</text>
</comment>
<keyword evidence="3 5" id="KW-0560">Oxidoreductase</keyword>
<evidence type="ECO:0000256" key="5">
    <source>
        <dbReference type="HAMAP-Rule" id="MF_00956"/>
    </source>
</evidence>
<dbReference type="InterPro" id="IPR001509">
    <property type="entry name" value="Epimerase_deHydtase"/>
</dbReference>
<dbReference type="HAMAP" id="MF_00956">
    <property type="entry name" value="GDP_fucose_synth"/>
    <property type="match status" value="1"/>
</dbReference>
<comment type="function">
    <text evidence="5">Catalyzes the two-step NADP-dependent conversion of GDP-4-dehydro-6-deoxy-D-mannose to GDP-fucose, involving an epimerase and a reductase reaction.</text>
</comment>
<reference evidence="8" key="1">
    <citation type="journal article" date="2015" name="Genome Announc.">
        <title>Draft Genome Sequence of an Anaerobic Ammonium-Oxidizing Bacterium, "Candidatus Brocadia sinica".</title>
        <authorList>
            <person name="Oshiki M."/>
            <person name="Shinyako-Hata K."/>
            <person name="Satoh H."/>
            <person name="Okabe S."/>
        </authorList>
    </citation>
    <scope>NUCLEOTIDE SEQUENCE [LARGE SCALE GENOMIC DNA]</scope>
    <source>
        <strain evidence="8">JPN1</strain>
    </source>
</reference>
<evidence type="ECO:0000259" key="6">
    <source>
        <dbReference type="Pfam" id="PF01370"/>
    </source>
</evidence>
<evidence type="ECO:0000256" key="4">
    <source>
        <dbReference type="ARBA" id="ARBA00023235"/>
    </source>
</evidence>
<feature type="binding site" evidence="5">
    <location>
        <position position="139"/>
    </location>
    <ligand>
        <name>NADP(+)</name>
        <dbReference type="ChEBI" id="CHEBI:58349"/>
    </ligand>
</feature>
<dbReference type="Gene3D" id="3.40.50.720">
    <property type="entry name" value="NAD(P)-binding Rossmann-like Domain"/>
    <property type="match status" value="1"/>
</dbReference>
<evidence type="ECO:0000313" key="8">
    <source>
        <dbReference type="Proteomes" id="UP000032309"/>
    </source>
</evidence>
<dbReference type="Proteomes" id="UP000032309">
    <property type="component" value="Unassembled WGS sequence"/>
</dbReference>
<comment type="catalytic activity">
    <reaction evidence="5">
        <text>GDP-beta-L-fucose + NADP(+) = GDP-4-dehydro-alpha-D-rhamnose + NADPH + H(+)</text>
        <dbReference type="Rhea" id="RHEA:18885"/>
        <dbReference type="ChEBI" id="CHEBI:15378"/>
        <dbReference type="ChEBI" id="CHEBI:57273"/>
        <dbReference type="ChEBI" id="CHEBI:57783"/>
        <dbReference type="ChEBI" id="CHEBI:57964"/>
        <dbReference type="ChEBI" id="CHEBI:58349"/>
        <dbReference type="EC" id="1.1.1.271"/>
    </reaction>
</comment>
<proteinExistence type="inferred from homology"/>
<feature type="site" description="Important for catalytic activity" evidence="5">
    <location>
        <position position="106"/>
    </location>
</feature>
<comment type="caution">
    <text evidence="7">The sequence shown here is derived from an EMBL/GenBank/DDBJ whole genome shotgun (WGS) entry which is preliminary data.</text>
</comment>
<feature type="domain" description="NAD-dependent epimerase/dehydratase" evidence="6">
    <location>
        <begin position="5"/>
        <end position="235"/>
    </location>
</feature>
<evidence type="ECO:0000256" key="1">
    <source>
        <dbReference type="ARBA" id="ARBA00005959"/>
    </source>
</evidence>